<reference evidence="1 2" key="1">
    <citation type="submission" date="2016-06" db="EMBL/GenBank/DDBJ databases">
        <authorList>
            <person name="Kjaerup R.B."/>
            <person name="Dalgaard T.S."/>
            <person name="Juul-Madsen H.R."/>
        </authorList>
    </citation>
    <scope>NUCLEOTIDE SEQUENCE [LARGE SCALE GENOMIC DNA]</scope>
</reference>
<organism evidence="1 2">
    <name type="scientific">Zymoseptoria tritici (strain ST99CH_3D7)</name>
    <dbReference type="NCBI Taxonomy" id="1276538"/>
    <lineage>
        <taxon>Eukaryota</taxon>
        <taxon>Fungi</taxon>
        <taxon>Dikarya</taxon>
        <taxon>Ascomycota</taxon>
        <taxon>Pezizomycotina</taxon>
        <taxon>Dothideomycetes</taxon>
        <taxon>Dothideomycetidae</taxon>
        <taxon>Mycosphaerellales</taxon>
        <taxon>Mycosphaerellaceae</taxon>
        <taxon>Zymoseptoria</taxon>
    </lineage>
</organism>
<protein>
    <submittedName>
        <fullName evidence="1">Uncharacterized protein</fullName>
    </submittedName>
</protein>
<evidence type="ECO:0000313" key="2">
    <source>
        <dbReference type="Proteomes" id="UP000215127"/>
    </source>
</evidence>
<gene>
    <name evidence="1" type="ORF">ZT3D7_G8100</name>
</gene>
<dbReference type="Proteomes" id="UP000215127">
    <property type="component" value="Chromosome 7"/>
</dbReference>
<proteinExistence type="predicted"/>
<name>A0A1X7S198_ZYMT9</name>
<keyword evidence="2" id="KW-1185">Reference proteome</keyword>
<dbReference type="AlphaFoldDB" id="A0A1X7S198"/>
<evidence type="ECO:0000313" key="1">
    <source>
        <dbReference type="EMBL" id="SMQ52947.1"/>
    </source>
</evidence>
<sequence>MSNLHLKIRKRNRALILSKPRPPPPPPLLPTSFSAEIIFHPHIHPQEIPLPTGLRRDTRTVTLTIDFVSSIDNDSTHGVDSMPMEELANSVCRGPEHLVVHCKFSKKKKFSLFRHWVLMQRFEKALVESETLQRYEIYFDHPGASGDGGWDMLNQRGEGGEWTRPAVYTDRDCSDDAMFSPVQSPTKLGDETATTSEDVSYMVNNTLRKRLHKLTEFTATVVVRAGAPPSDLVIVQPPPQAKHVHLRIEFANHSNPDNAFGMETVPIEDLARTICEGPQDLLVSFHFPKGIAEEHWVLVRSFRDVLRGSEGLGGWKILVFACGCGKEAVKVWSSRRGGEDGDREGLVEKMVLGSREIVGDAR</sequence>
<dbReference type="EMBL" id="LT853698">
    <property type="protein sequence ID" value="SMQ52947.1"/>
    <property type="molecule type" value="Genomic_DNA"/>
</dbReference>
<accession>A0A1X7S198</accession>